<comment type="caution">
    <text evidence="1">The sequence shown here is derived from an EMBL/GenBank/DDBJ whole genome shotgun (WGS) entry which is preliminary data.</text>
</comment>
<name>A0A0M2PWN6_PROHO</name>
<dbReference type="SUPFAM" id="SSF69318">
    <property type="entry name" value="Integrin alpha N-terminal domain"/>
    <property type="match status" value="1"/>
</dbReference>
<sequence>MVDPPSHPETYTERRVAVDTNVVAQLTYTKKNYEYGQVRLTVSQGEQTQLDQLLPLGGGFSRNVGLQLYDLDGDGGLEIVVDGVAGEGRCCSRSLIYTYLPRRNAYNLTEVPWGYGFYRLLDWDQDGIPEFHGQDSRFSFRFGDQVEDGVLPLQIQQYRQGQMFDVTRLYPQLLTAHAEGLWQTYVIRRARGQEVKGVLAAYAADRFLLNEGDAAFDRLSSVYDGADRSRYFQDLRDFLRGTGYTNY</sequence>
<dbReference type="InterPro" id="IPR028994">
    <property type="entry name" value="Integrin_alpha_N"/>
</dbReference>
<gene>
    <name evidence="1" type="ORF">PROH_11805</name>
</gene>
<evidence type="ECO:0000313" key="1">
    <source>
        <dbReference type="EMBL" id="KKJ00595.1"/>
    </source>
</evidence>
<dbReference type="EMBL" id="AJTX02000004">
    <property type="protein sequence ID" value="KKJ00595.1"/>
    <property type="molecule type" value="Genomic_DNA"/>
</dbReference>
<evidence type="ECO:0008006" key="3">
    <source>
        <dbReference type="Google" id="ProtNLM"/>
    </source>
</evidence>
<dbReference type="eggNOG" id="COG2319">
    <property type="taxonomic scope" value="Bacteria"/>
</dbReference>
<dbReference type="AlphaFoldDB" id="A0A0M2PWN6"/>
<evidence type="ECO:0000313" key="2">
    <source>
        <dbReference type="Proteomes" id="UP000034681"/>
    </source>
</evidence>
<dbReference type="Proteomes" id="UP000034681">
    <property type="component" value="Unassembled WGS sequence"/>
</dbReference>
<protein>
    <recommendedName>
        <fullName evidence="3">VCBS repeat-containing protein</fullName>
    </recommendedName>
</protein>
<keyword evidence="2" id="KW-1185">Reference proteome</keyword>
<accession>A0A0M2PWN6</accession>
<dbReference type="STRING" id="317619.GCA_000332315_01146"/>
<organism evidence="1 2">
    <name type="scientific">Prochlorothrix hollandica PCC 9006 = CALU 1027</name>
    <dbReference type="NCBI Taxonomy" id="317619"/>
    <lineage>
        <taxon>Bacteria</taxon>
        <taxon>Bacillati</taxon>
        <taxon>Cyanobacteriota</taxon>
        <taxon>Cyanophyceae</taxon>
        <taxon>Prochlorotrichales</taxon>
        <taxon>Prochlorotrichaceae</taxon>
        <taxon>Prochlorothrix</taxon>
    </lineage>
</organism>
<reference evidence="1" key="1">
    <citation type="submission" date="2012-04" db="EMBL/GenBank/DDBJ databases">
        <authorList>
            <person name="Borisov I.G."/>
            <person name="Ivanikova N.V."/>
            <person name="Pinevich A.V."/>
        </authorList>
    </citation>
    <scope>NUCLEOTIDE SEQUENCE</scope>
    <source>
        <strain evidence="1">CALU 1027</strain>
    </source>
</reference>
<proteinExistence type="predicted"/>